<dbReference type="InterPro" id="IPR037923">
    <property type="entry name" value="HTH-like"/>
</dbReference>
<dbReference type="InterPro" id="IPR050204">
    <property type="entry name" value="AraC_XylS_family_regulators"/>
</dbReference>
<keyword evidence="4" id="KW-0804">Transcription</keyword>
<dbReference type="Gene3D" id="1.10.10.60">
    <property type="entry name" value="Homeodomain-like"/>
    <property type="match status" value="2"/>
</dbReference>
<accession>A0ABW9ZG78</accession>
<dbReference type="PROSITE" id="PS01124">
    <property type="entry name" value="HTH_ARAC_FAMILY_2"/>
    <property type="match status" value="1"/>
</dbReference>
<dbReference type="Pfam" id="PF02311">
    <property type="entry name" value="AraC_binding"/>
    <property type="match status" value="1"/>
</dbReference>
<name>A0ABW9ZG78_9HYPH</name>
<evidence type="ECO:0000256" key="2">
    <source>
        <dbReference type="ARBA" id="ARBA00023125"/>
    </source>
</evidence>
<keyword evidence="3" id="KW-0010">Activator</keyword>
<keyword evidence="7" id="KW-1185">Reference proteome</keyword>
<evidence type="ECO:0000259" key="5">
    <source>
        <dbReference type="PROSITE" id="PS01124"/>
    </source>
</evidence>
<evidence type="ECO:0000256" key="1">
    <source>
        <dbReference type="ARBA" id="ARBA00023015"/>
    </source>
</evidence>
<sequence>MTEEALRRRASDRVEARATALRGAILVDACSRRSFSRHTHDVFGIGVVLGGAQESASGRGLVRAEAGHVISLNPGEVHDGAPLGDGPRHWRMIFLDPEALAQAFAGNGVSAGTELAFPVLPRPLARHTVLSLQQALLEPVPDTLAIDGLLVEAVAHLLDRDEPLRIGPADPVWPARQAIEDDPAADRDLAELARMCGLSRFHFLRAFRAATGLPPHAFRIQKRLQAARRMVLAGLPLSEAAAAAGFADQAHFTRHFVRAHGHTPGLLARLARGSGKRAL</sequence>
<dbReference type="PROSITE" id="PS00041">
    <property type="entry name" value="HTH_ARAC_FAMILY_1"/>
    <property type="match status" value="1"/>
</dbReference>
<reference evidence="6 7" key="1">
    <citation type="submission" date="2020-01" db="EMBL/GenBank/DDBJ databases">
        <authorList>
            <person name="Peng S.Y."/>
            <person name="Li J."/>
            <person name="Wang M."/>
            <person name="Wang L."/>
            <person name="Wang C.Q."/>
            <person name="Wang J.R."/>
        </authorList>
    </citation>
    <scope>NUCLEOTIDE SEQUENCE [LARGE SCALE GENOMIC DNA]</scope>
    <source>
        <strain evidence="6 7">XCT-34</strain>
    </source>
</reference>
<gene>
    <name evidence="6" type="ORF">GWI71_09230</name>
</gene>
<dbReference type="SUPFAM" id="SSF51215">
    <property type="entry name" value="Regulatory protein AraC"/>
    <property type="match status" value="1"/>
</dbReference>
<dbReference type="PANTHER" id="PTHR46796">
    <property type="entry name" value="HTH-TYPE TRANSCRIPTIONAL ACTIVATOR RHAS-RELATED"/>
    <property type="match status" value="1"/>
</dbReference>
<protein>
    <submittedName>
        <fullName evidence="6">Helix-turn-helix domain-containing protein</fullName>
    </submittedName>
</protein>
<dbReference type="Proteomes" id="UP000541347">
    <property type="component" value="Unassembled WGS sequence"/>
</dbReference>
<dbReference type="SUPFAM" id="SSF46689">
    <property type="entry name" value="Homeodomain-like"/>
    <property type="match status" value="2"/>
</dbReference>
<keyword evidence="1" id="KW-0805">Transcription regulation</keyword>
<dbReference type="InterPro" id="IPR018060">
    <property type="entry name" value="HTH_AraC"/>
</dbReference>
<proteinExistence type="predicted"/>
<dbReference type="SMART" id="SM00342">
    <property type="entry name" value="HTH_ARAC"/>
    <property type="match status" value="1"/>
</dbReference>
<dbReference type="RefSeq" id="WP_161675818.1">
    <property type="nucleotide sequence ID" value="NZ_JAABLP010000002.1"/>
</dbReference>
<dbReference type="EMBL" id="JAABLP010000002">
    <property type="protein sequence ID" value="NBN63860.1"/>
    <property type="molecule type" value="Genomic_DNA"/>
</dbReference>
<dbReference type="InterPro" id="IPR009057">
    <property type="entry name" value="Homeodomain-like_sf"/>
</dbReference>
<evidence type="ECO:0000313" key="6">
    <source>
        <dbReference type="EMBL" id="NBN63860.1"/>
    </source>
</evidence>
<keyword evidence="2" id="KW-0238">DNA-binding</keyword>
<evidence type="ECO:0000256" key="3">
    <source>
        <dbReference type="ARBA" id="ARBA00023159"/>
    </source>
</evidence>
<evidence type="ECO:0000256" key="4">
    <source>
        <dbReference type="ARBA" id="ARBA00023163"/>
    </source>
</evidence>
<organism evidence="6 7">
    <name type="scientific">Pannonibacter tanglangensis</name>
    <dbReference type="NCBI Taxonomy" id="2750084"/>
    <lineage>
        <taxon>Bacteria</taxon>
        <taxon>Pseudomonadati</taxon>
        <taxon>Pseudomonadota</taxon>
        <taxon>Alphaproteobacteria</taxon>
        <taxon>Hyphomicrobiales</taxon>
        <taxon>Stappiaceae</taxon>
        <taxon>Pannonibacter</taxon>
    </lineage>
</organism>
<dbReference type="InterPro" id="IPR003313">
    <property type="entry name" value="AraC-bd"/>
</dbReference>
<comment type="caution">
    <text evidence="6">The sequence shown here is derived from an EMBL/GenBank/DDBJ whole genome shotgun (WGS) entry which is preliminary data.</text>
</comment>
<dbReference type="Pfam" id="PF12833">
    <property type="entry name" value="HTH_18"/>
    <property type="match status" value="1"/>
</dbReference>
<feature type="domain" description="HTH araC/xylS-type" evidence="5">
    <location>
        <begin position="173"/>
        <end position="270"/>
    </location>
</feature>
<evidence type="ECO:0000313" key="7">
    <source>
        <dbReference type="Proteomes" id="UP000541347"/>
    </source>
</evidence>
<dbReference type="InterPro" id="IPR018062">
    <property type="entry name" value="HTH_AraC-typ_CS"/>
</dbReference>
<dbReference type="PANTHER" id="PTHR46796:SF2">
    <property type="entry name" value="TRANSCRIPTIONAL REGULATORY PROTEIN"/>
    <property type="match status" value="1"/>
</dbReference>